<keyword evidence="1" id="KW-0031">Aminopeptidase</keyword>
<dbReference type="GO" id="GO:0004177">
    <property type="term" value="F:aminopeptidase activity"/>
    <property type="evidence" value="ECO:0007669"/>
    <property type="project" value="UniProtKB-KW"/>
</dbReference>
<dbReference type="EMBL" id="PIPO01000002">
    <property type="protein sequence ID" value="RUO33610.1"/>
    <property type="molecule type" value="Genomic_DNA"/>
</dbReference>
<sequence>MLRHLSLLAAVGTFAVACSPANGPAEQDSPADTALQPMVDADGYVDYRFNENYREHLRTLSADEFEGRAPGTKGEELTIEYVTSLFEANGIEPLNDDSYLQPVPLVRIAPTRVTNLAIGHDGSDSEFKYRDEMMVWTPRVVDSVAVENSDLVFVGYGIVAPEFDWNDYEGLDVEGKTVVMFVNDPGYATQDDSLFTGNAMTYYGRWTYKFEEAARQGATGAIIIHETGPAGYGWGVIAGGSPVRFDLARDNRNMDRSEIEGWITAESAEKLFANVDMTLEEAHQQALSSDFEPMSLNAQASVTVENEFSYIDTHNIAGYIPGSEHPGEHIIYMAHWDHLGVEPISGDIYNGAQDNASGTAGVLSMAEEFAKGQAPERSVVFLLVGAEERGLLGSAWYASNPLLPLEQAVAGINMDVLNVYGPMRDFVVVGWENSDIQDYAAPFVDMQNRHMAPETNPEAGIFYRSDHVSLANKGVPVLYAKGGNDHFELGESWGQEQRAIFNREAYHKPADEYDPEWDLRGTHQDLWIYFRVGNQLANSRDWPQWAQGNEFEALRLESEQQRQQ</sequence>
<evidence type="ECO:0000256" key="5">
    <source>
        <dbReference type="ARBA" id="ARBA00022801"/>
    </source>
</evidence>
<reference evidence="9 10" key="1">
    <citation type="journal article" date="2011" name="Front. Microbiol.">
        <title>Genomic signatures of strain selection and enhancement in Bacillus atrophaeus var. globigii, a historical biowarfare simulant.</title>
        <authorList>
            <person name="Gibbons H.S."/>
            <person name="Broomall S.M."/>
            <person name="McNew L.A."/>
            <person name="Daligault H."/>
            <person name="Chapman C."/>
            <person name="Bruce D."/>
            <person name="Karavis M."/>
            <person name="Krepps M."/>
            <person name="McGregor P.A."/>
            <person name="Hong C."/>
            <person name="Park K.H."/>
            <person name="Akmal A."/>
            <person name="Feldman A."/>
            <person name="Lin J.S."/>
            <person name="Chang W.E."/>
            <person name="Higgs B.W."/>
            <person name="Demirev P."/>
            <person name="Lindquist J."/>
            <person name="Liem A."/>
            <person name="Fochler E."/>
            <person name="Read T.D."/>
            <person name="Tapia R."/>
            <person name="Johnson S."/>
            <person name="Bishop-Lilly K.A."/>
            <person name="Detter C."/>
            <person name="Han C."/>
            <person name="Sozhamannan S."/>
            <person name="Rosenzweig C.N."/>
            <person name="Skowronski E.W."/>
        </authorList>
    </citation>
    <scope>NUCLEOTIDE SEQUENCE [LARGE SCALE GENOMIC DNA]</scope>
    <source>
        <strain evidence="9 10">Y4G10-17</strain>
    </source>
</reference>
<keyword evidence="10" id="KW-1185">Reference proteome</keyword>
<dbReference type="PANTHER" id="PTHR12147:SF56">
    <property type="entry name" value="AMINOPEPTIDASE YDR415C-RELATED"/>
    <property type="match status" value="1"/>
</dbReference>
<dbReference type="Proteomes" id="UP000287823">
    <property type="component" value="Unassembled WGS sequence"/>
</dbReference>
<dbReference type="InterPro" id="IPR045175">
    <property type="entry name" value="M28_fam"/>
</dbReference>
<evidence type="ECO:0000256" key="2">
    <source>
        <dbReference type="ARBA" id="ARBA00022670"/>
    </source>
</evidence>
<evidence type="ECO:0000259" key="8">
    <source>
        <dbReference type="Pfam" id="PF04389"/>
    </source>
</evidence>
<dbReference type="GO" id="GO:0046872">
    <property type="term" value="F:metal ion binding"/>
    <property type="evidence" value="ECO:0007669"/>
    <property type="project" value="UniProtKB-KW"/>
</dbReference>
<dbReference type="RefSeq" id="WP_126798187.1">
    <property type="nucleotide sequence ID" value="NZ_PIPO01000002.1"/>
</dbReference>
<dbReference type="InterPro" id="IPR046450">
    <property type="entry name" value="PA_dom_sf"/>
</dbReference>
<accession>A0A432WII9</accession>
<dbReference type="GO" id="GO:0006508">
    <property type="term" value="P:proteolysis"/>
    <property type="evidence" value="ECO:0007669"/>
    <property type="project" value="UniProtKB-KW"/>
</dbReference>
<keyword evidence="2" id="KW-0645">Protease</keyword>
<dbReference type="GO" id="GO:0008235">
    <property type="term" value="F:metalloexopeptidase activity"/>
    <property type="evidence" value="ECO:0007669"/>
    <property type="project" value="InterPro"/>
</dbReference>
<dbReference type="SUPFAM" id="SSF53187">
    <property type="entry name" value="Zn-dependent exopeptidases"/>
    <property type="match status" value="1"/>
</dbReference>
<dbReference type="AlphaFoldDB" id="A0A432WII9"/>
<feature type="domain" description="Peptidase M28" evidence="8">
    <location>
        <begin position="315"/>
        <end position="530"/>
    </location>
</feature>
<feature type="signal peptide" evidence="7">
    <location>
        <begin position="1"/>
        <end position="17"/>
    </location>
</feature>
<dbReference type="PROSITE" id="PS51257">
    <property type="entry name" value="PROKAR_LIPOPROTEIN"/>
    <property type="match status" value="1"/>
</dbReference>
<name>A0A432WII9_9GAMM</name>
<proteinExistence type="predicted"/>
<evidence type="ECO:0000313" key="10">
    <source>
        <dbReference type="Proteomes" id="UP000287823"/>
    </source>
</evidence>
<evidence type="ECO:0000256" key="1">
    <source>
        <dbReference type="ARBA" id="ARBA00022438"/>
    </source>
</evidence>
<evidence type="ECO:0000256" key="4">
    <source>
        <dbReference type="ARBA" id="ARBA00022729"/>
    </source>
</evidence>
<dbReference type="InterPro" id="IPR007484">
    <property type="entry name" value="Peptidase_M28"/>
</dbReference>
<dbReference type="Gene3D" id="3.40.630.10">
    <property type="entry name" value="Zn peptidases"/>
    <property type="match status" value="1"/>
</dbReference>
<evidence type="ECO:0000313" key="9">
    <source>
        <dbReference type="EMBL" id="RUO33610.1"/>
    </source>
</evidence>
<keyword evidence="5" id="KW-0378">Hydrolase</keyword>
<keyword evidence="3" id="KW-0479">Metal-binding</keyword>
<evidence type="ECO:0000256" key="3">
    <source>
        <dbReference type="ARBA" id="ARBA00022723"/>
    </source>
</evidence>
<organism evidence="9 10">
    <name type="scientific">Aliidiomarina soli</name>
    <dbReference type="NCBI Taxonomy" id="1928574"/>
    <lineage>
        <taxon>Bacteria</taxon>
        <taxon>Pseudomonadati</taxon>
        <taxon>Pseudomonadota</taxon>
        <taxon>Gammaproteobacteria</taxon>
        <taxon>Alteromonadales</taxon>
        <taxon>Idiomarinaceae</taxon>
        <taxon>Aliidiomarina</taxon>
    </lineage>
</organism>
<keyword evidence="6" id="KW-0862">Zinc</keyword>
<feature type="chain" id="PRO_5019243328" evidence="7">
    <location>
        <begin position="18"/>
        <end position="564"/>
    </location>
</feature>
<dbReference type="SUPFAM" id="SSF52025">
    <property type="entry name" value="PA domain"/>
    <property type="match status" value="1"/>
</dbReference>
<evidence type="ECO:0000256" key="7">
    <source>
        <dbReference type="SAM" id="SignalP"/>
    </source>
</evidence>
<dbReference type="Pfam" id="PF04389">
    <property type="entry name" value="Peptidase_M28"/>
    <property type="match status" value="1"/>
</dbReference>
<dbReference type="CDD" id="cd04821">
    <property type="entry name" value="PA_M28_1_2"/>
    <property type="match status" value="1"/>
</dbReference>
<protein>
    <submittedName>
        <fullName evidence="9">Peptidase M28</fullName>
    </submittedName>
</protein>
<evidence type="ECO:0000256" key="6">
    <source>
        <dbReference type="ARBA" id="ARBA00022833"/>
    </source>
</evidence>
<comment type="caution">
    <text evidence="9">The sequence shown here is derived from an EMBL/GenBank/DDBJ whole genome shotgun (WGS) entry which is preliminary data.</text>
</comment>
<keyword evidence="4 7" id="KW-0732">Signal</keyword>
<dbReference type="PANTHER" id="PTHR12147">
    <property type="entry name" value="METALLOPEPTIDASE M28 FAMILY MEMBER"/>
    <property type="match status" value="1"/>
</dbReference>
<dbReference type="Gene3D" id="3.50.30.30">
    <property type="match status" value="1"/>
</dbReference>
<gene>
    <name evidence="9" type="ORF">CWE14_03865</name>
</gene>